<evidence type="ECO:0000313" key="1">
    <source>
        <dbReference type="EMBL" id="GFU15323.1"/>
    </source>
</evidence>
<gene>
    <name evidence="1" type="ORF">NPIL_424661</name>
</gene>
<dbReference type="AlphaFoldDB" id="A0A8X6QF20"/>
<protein>
    <submittedName>
        <fullName evidence="1">Uncharacterized protein</fullName>
    </submittedName>
</protein>
<comment type="caution">
    <text evidence="1">The sequence shown here is derived from an EMBL/GenBank/DDBJ whole genome shotgun (WGS) entry which is preliminary data.</text>
</comment>
<sequence length="95" mass="10580">LQDLFQPFHRATTKSKPVPYLMSNRIQSPVDHEETTAASKTTTIRLALRVTLAPDGSSVNWVLQVLGYVFPVYLWLGNLELTADVVSENHGLEAD</sequence>
<dbReference type="EMBL" id="BMAW01079456">
    <property type="protein sequence ID" value="GFU15323.1"/>
    <property type="molecule type" value="Genomic_DNA"/>
</dbReference>
<name>A0A8X6QF20_NEPPI</name>
<proteinExistence type="predicted"/>
<organism evidence="1 2">
    <name type="scientific">Nephila pilipes</name>
    <name type="common">Giant wood spider</name>
    <name type="synonym">Nephila maculata</name>
    <dbReference type="NCBI Taxonomy" id="299642"/>
    <lineage>
        <taxon>Eukaryota</taxon>
        <taxon>Metazoa</taxon>
        <taxon>Ecdysozoa</taxon>
        <taxon>Arthropoda</taxon>
        <taxon>Chelicerata</taxon>
        <taxon>Arachnida</taxon>
        <taxon>Araneae</taxon>
        <taxon>Araneomorphae</taxon>
        <taxon>Entelegynae</taxon>
        <taxon>Araneoidea</taxon>
        <taxon>Nephilidae</taxon>
        <taxon>Nephila</taxon>
    </lineage>
</organism>
<dbReference type="Proteomes" id="UP000887013">
    <property type="component" value="Unassembled WGS sequence"/>
</dbReference>
<evidence type="ECO:0000313" key="2">
    <source>
        <dbReference type="Proteomes" id="UP000887013"/>
    </source>
</evidence>
<feature type="non-terminal residue" evidence="1">
    <location>
        <position position="1"/>
    </location>
</feature>
<accession>A0A8X6QF20</accession>
<reference evidence="1" key="1">
    <citation type="submission" date="2020-08" db="EMBL/GenBank/DDBJ databases">
        <title>Multicomponent nature underlies the extraordinary mechanical properties of spider dragline silk.</title>
        <authorList>
            <person name="Kono N."/>
            <person name="Nakamura H."/>
            <person name="Mori M."/>
            <person name="Yoshida Y."/>
            <person name="Ohtoshi R."/>
            <person name="Malay A.D."/>
            <person name="Moran D.A.P."/>
            <person name="Tomita M."/>
            <person name="Numata K."/>
            <person name="Arakawa K."/>
        </authorList>
    </citation>
    <scope>NUCLEOTIDE SEQUENCE</scope>
</reference>
<keyword evidence="2" id="KW-1185">Reference proteome</keyword>